<keyword evidence="11" id="KW-1185">Reference proteome</keyword>
<comment type="cofactor">
    <cofactor evidence="7">
        <name>Mg(2+)</name>
        <dbReference type="ChEBI" id="CHEBI:18420"/>
    </cofactor>
    <cofactor evidence="7">
        <name>Mn(2+)</name>
        <dbReference type="ChEBI" id="CHEBI:29035"/>
    </cofactor>
</comment>
<evidence type="ECO:0000256" key="3">
    <source>
        <dbReference type="ARBA" id="ARBA00022723"/>
    </source>
</evidence>
<dbReference type="CDD" id="cd02009">
    <property type="entry name" value="TPP_SHCHC_synthase"/>
    <property type="match status" value="1"/>
</dbReference>
<dbReference type="Pfam" id="PF02776">
    <property type="entry name" value="TPP_enzyme_N"/>
    <property type="match status" value="1"/>
</dbReference>
<dbReference type="Pfam" id="PF16582">
    <property type="entry name" value="TPP_enzyme_M_2"/>
    <property type="match status" value="1"/>
</dbReference>
<dbReference type="GO" id="GO:0009234">
    <property type="term" value="P:menaquinone biosynthetic process"/>
    <property type="evidence" value="ECO:0007669"/>
    <property type="project" value="UniProtKB-UniRule"/>
</dbReference>
<comment type="catalytic activity">
    <reaction evidence="7">
        <text>isochorismate + 2-oxoglutarate + H(+) = 5-enolpyruvoyl-6-hydroxy-2-succinyl-cyclohex-3-ene-1-carboxylate + CO2</text>
        <dbReference type="Rhea" id="RHEA:25593"/>
        <dbReference type="ChEBI" id="CHEBI:15378"/>
        <dbReference type="ChEBI" id="CHEBI:16526"/>
        <dbReference type="ChEBI" id="CHEBI:16810"/>
        <dbReference type="ChEBI" id="CHEBI:29780"/>
        <dbReference type="ChEBI" id="CHEBI:58818"/>
        <dbReference type="EC" id="2.2.1.9"/>
    </reaction>
</comment>
<feature type="domain" description="Menaquinone biosynthesis protein MenD middle" evidence="9">
    <location>
        <begin position="218"/>
        <end position="394"/>
    </location>
</feature>
<comment type="subunit">
    <text evidence="7">Homodimer.</text>
</comment>
<dbReference type="GO" id="GO:0030145">
    <property type="term" value="F:manganese ion binding"/>
    <property type="evidence" value="ECO:0007669"/>
    <property type="project" value="UniProtKB-UniRule"/>
</dbReference>
<comment type="cofactor">
    <cofactor evidence="7">
        <name>thiamine diphosphate</name>
        <dbReference type="ChEBI" id="CHEBI:58937"/>
    </cofactor>
    <text evidence="7">Binds 1 thiamine pyrophosphate per subunit.</text>
</comment>
<evidence type="ECO:0000256" key="1">
    <source>
        <dbReference type="ARBA" id="ARBA00022428"/>
    </source>
</evidence>
<dbReference type="Gene3D" id="3.40.50.1220">
    <property type="entry name" value="TPP-binding domain"/>
    <property type="match status" value="1"/>
</dbReference>
<dbReference type="OrthoDB" id="9791859at2"/>
<feature type="domain" description="Thiamine pyrophosphate enzyme N-terminal TPP-binding" evidence="8">
    <location>
        <begin position="14"/>
        <end position="124"/>
    </location>
</feature>
<evidence type="ECO:0000256" key="7">
    <source>
        <dbReference type="HAMAP-Rule" id="MF_01659"/>
    </source>
</evidence>
<dbReference type="EC" id="2.2.1.9" evidence="7"/>
<keyword evidence="6 7" id="KW-0464">Manganese</keyword>
<dbReference type="InterPro" id="IPR004433">
    <property type="entry name" value="MenaQ_synth_MenD"/>
</dbReference>
<evidence type="ECO:0000256" key="4">
    <source>
        <dbReference type="ARBA" id="ARBA00022842"/>
    </source>
</evidence>
<evidence type="ECO:0000256" key="6">
    <source>
        <dbReference type="ARBA" id="ARBA00023211"/>
    </source>
</evidence>
<comment type="function">
    <text evidence="7">Catalyzes the thiamine diphosphate-dependent decarboxylation of 2-oxoglutarate and the subsequent addition of the resulting succinic semialdehyde-thiamine pyrophosphate anion to isochorismate to yield 2-succinyl-5-enolpyruvyl-6-hydroxy-3-cyclohexene-1-carboxylate (SEPHCHC).</text>
</comment>
<dbReference type="InterPro" id="IPR029061">
    <property type="entry name" value="THDP-binding"/>
</dbReference>
<evidence type="ECO:0000313" key="11">
    <source>
        <dbReference type="Proteomes" id="UP000434044"/>
    </source>
</evidence>
<dbReference type="PANTHER" id="PTHR42916">
    <property type="entry name" value="2-SUCCINYL-5-ENOLPYRUVYL-6-HYDROXY-3-CYCLOHEXENE-1-CARBOXYLATE SYNTHASE"/>
    <property type="match status" value="1"/>
</dbReference>
<comment type="pathway">
    <text evidence="7">Quinol/quinone metabolism; 1,4-dihydroxy-2-naphthoate biosynthesis; 1,4-dihydroxy-2-naphthoate from chorismate: step 2/7.</text>
</comment>
<dbReference type="NCBIfam" id="TIGR00173">
    <property type="entry name" value="menD"/>
    <property type="match status" value="1"/>
</dbReference>
<evidence type="ECO:0000259" key="9">
    <source>
        <dbReference type="Pfam" id="PF16582"/>
    </source>
</evidence>
<dbReference type="InterPro" id="IPR029035">
    <property type="entry name" value="DHS-like_NAD/FAD-binding_dom"/>
</dbReference>
<keyword evidence="4 7" id="KW-0460">Magnesium</keyword>
<dbReference type="SUPFAM" id="SSF52467">
    <property type="entry name" value="DHS-like NAD/FAD-binding domain"/>
    <property type="match status" value="1"/>
</dbReference>
<dbReference type="UniPathway" id="UPA01057">
    <property type="reaction ID" value="UER00164"/>
</dbReference>
<comment type="caution">
    <text evidence="10">The sequence shown here is derived from an EMBL/GenBank/DDBJ whole genome shotgun (WGS) entry which is preliminary data.</text>
</comment>
<proteinExistence type="inferred from homology"/>
<evidence type="ECO:0000256" key="2">
    <source>
        <dbReference type="ARBA" id="ARBA00022679"/>
    </source>
</evidence>
<comment type="pathway">
    <text evidence="7">Quinol/quinone metabolism; menaquinone biosynthesis.</text>
</comment>
<evidence type="ECO:0000313" key="10">
    <source>
        <dbReference type="EMBL" id="MTW20085.1"/>
    </source>
</evidence>
<evidence type="ECO:0000259" key="8">
    <source>
        <dbReference type="Pfam" id="PF02776"/>
    </source>
</evidence>
<keyword evidence="5 7" id="KW-0786">Thiamine pyrophosphate</keyword>
<reference evidence="10 11" key="1">
    <citation type="submission" date="2019-11" db="EMBL/GenBank/DDBJ databases">
        <title>Whole-genome sequence of the anaerobic purple sulfur bacterium Allochromatium palmeri DSM 15591.</title>
        <authorList>
            <person name="Kyndt J.A."/>
            <person name="Meyer T.E."/>
        </authorList>
    </citation>
    <scope>NUCLEOTIDE SEQUENCE [LARGE SCALE GENOMIC DNA]</scope>
    <source>
        <strain evidence="10 11">DSM 15591</strain>
    </source>
</reference>
<dbReference type="GO" id="GO:0070204">
    <property type="term" value="F:2-succinyl-5-enolpyruvyl-6-hydroxy-3-cyclohexene-1-carboxylic-acid synthase activity"/>
    <property type="evidence" value="ECO:0007669"/>
    <property type="project" value="UniProtKB-UniRule"/>
</dbReference>
<dbReference type="InterPro" id="IPR012001">
    <property type="entry name" value="Thiamin_PyroP_enz_TPP-bd_dom"/>
</dbReference>
<evidence type="ECO:0000256" key="5">
    <source>
        <dbReference type="ARBA" id="ARBA00023052"/>
    </source>
</evidence>
<accession>A0A6N8E7G6</accession>
<dbReference type="UniPathway" id="UPA00079"/>
<dbReference type="AlphaFoldDB" id="A0A6N8E7G6"/>
<dbReference type="PANTHER" id="PTHR42916:SF1">
    <property type="entry name" value="PROTEIN PHYLLO, CHLOROPLASTIC"/>
    <property type="match status" value="1"/>
</dbReference>
<dbReference type="EMBL" id="WNKT01000004">
    <property type="protein sequence ID" value="MTW20085.1"/>
    <property type="molecule type" value="Genomic_DNA"/>
</dbReference>
<dbReference type="InterPro" id="IPR032264">
    <property type="entry name" value="MenD_middle"/>
</dbReference>
<sequence>MSDHGCLNLCWALALLDGLVAGGMRHLVLSPGSRSTPLVLAAQRQAALTVTPVLDERSAAFFALGVARASGRPVGLLCTSGSALAHWFPAVIEASESGIPLVLLSADRPPELRGWGANQTIDQTRFFGVHVRAFHDPGPPEAGPAASKLMRALGRRAAAESLGDWPGPVHLNLPFREPLVPGPDCVAESTSGTVEPLDIQVQAPATRISAALPRLAGRGLICGGPGDWTADGADALWQLAARLGVPVLCDPLSGLRFGSASSHRLTHYDSLLRHPATAAALKPDWVLRFGRSPVSKTLLGWLADVPTILVDAGRSWSDPNHDVRFKIDADPAAFCAWFADANLKLGTPDPDWIARWLQAERRLERFAADYLDQAPWCEGHLIRDLIAQLPEGEGLLCANSMPIRQFDTWSGQRSQPLRIFGNRGASGIDGQTSTLAGLNAGGTPTTALLGDLSFLHDLSGLLELRALQRPCIVINNGGGRIFDYLPQHGLPGFERLWRTPMAVDLGTLAHTFGLAHRQVSDGAGFRQALAESMQAGQSAGLIEVVIDADLSRQIHRDFWQAVSRLRNDP</sequence>
<dbReference type="CDD" id="cd07037">
    <property type="entry name" value="TPP_PYR_MenD"/>
    <property type="match status" value="1"/>
</dbReference>
<dbReference type="Proteomes" id="UP000434044">
    <property type="component" value="Unassembled WGS sequence"/>
</dbReference>
<dbReference type="GO" id="GO:0000287">
    <property type="term" value="F:magnesium ion binding"/>
    <property type="evidence" value="ECO:0007669"/>
    <property type="project" value="UniProtKB-UniRule"/>
</dbReference>
<dbReference type="RefSeq" id="WP_155448666.1">
    <property type="nucleotide sequence ID" value="NZ_WNKT01000004.1"/>
</dbReference>
<organism evidence="10 11">
    <name type="scientific">Allochromatium palmeri</name>
    <dbReference type="NCBI Taxonomy" id="231048"/>
    <lineage>
        <taxon>Bacteria</taxon>
        <taxon>Pseudomonadati</taxon>
        <taxon>Pseudomonadota</taxon>
        <taxon>Gammaproteobacteria</taxon>
        <taxon>Chromatiales</taxon>
        <taxon>Chromatiaceae</taxon>
        <taxon>Allochromatium</taxon>
    </lineage>
</organism>
<gene>
    <name evidence="7 10" type="primary">menD</name>
    <name evidence="10" type="ORF">GJ668_03130</name>
</gene>
<keyword evidence="2 7" id="KW-0808">Transferase</keyword>
<dbReference type="GO" id="GO:0030976">
    <property type="term" value="F:thiamine pyrophosphate binding"/>
    <property type="evidence" value="ECO:0007669"/>
    <property type="project" value="UniProtKB-UniRule"/>
</dbReference>
<dbReference type="Gene3D" id="3.40.50.970">
    <property type="match status" value="2"/>
</dbReference>
<name>A0A6N8E7G6_9GAMM</name>
<dbReference type="SUPFAM" id="SSF52518">
    <property type="entry name" value="Thiamin diphosphate-binding fold (THDP-binding)"/>
    <property type="match status" value="2"/>
</dbReference>
<dbReference type="HAMAP" id="MF_01659">
    <property type="entry name" value="MenD"/>
    <property type="match status" value="1"/>
</dbReference>
<dbReference type="PIRSF" id="PIRSF004983">
    <property type="entry name" value="MenD"/>
    <property type="match status" value="1"/>
</dbReference>
<comment type="similarity">
    <text evidence="7">Belongs to the TPP enzyme family. MenD subfamily.</text>
</comment>
<protein>
    <recommendedName>
        <fullName evidence="7">2-succinyl-5-enolpyruvyl-6-hydroxy-3-cyclohexene-1-carboxylate synthase</fullName>
        <shortName evidence="7">SEPHCHC synthase</shortName>
        <ecNumber evidence="7">2.2.1.9</ecNumber>
    </recommendedName>
    <alternativeName>
        <fullName evidence="7">Menaquinone biosynthesis protein MenD</fullName>
    </alternativeName>
</protein>
<keyword evidence="1 7" id="KW-0474">Menaquinone biosynthesis</keyword>
<keyword evidence="3 7" id="KW-0479">Metal-binding</keyword>